<name>A0A1V0GU17_9RHOB</name>
<dbReference type="InterPro" id="IPR018653">
    <property type="entry name" value="ScfR_C"/>
</dbReference>
<dbReference type="KEGG" id="pye:A6J80_13955"/>
<dbReference type="RefSeq" id="WP_080621899.1">
    <property type="nucleotide sequence ID" value="NZ_CAWMZI010000001.1"/>
</dbReference>
<dbReference type="Pfam" id="PF09856">
    <property type="entry name" value="ScfRs"/>
    <property type="match status" value="1"/>
</dbReference>
<organism evidence="2 3">
    <name type="scientific">Paracoccus yeei</name>
    <dbReference type="NCBI Taxonomy" id="147645"/>
    <lineage>
        <taxon>Bacteria</taxon>
        <taxon>Pseudomonadati</taxon>
        <taxon>Pseudomonadota</taxon>
        <taxon>Alphaproteobacteria</taxon>
        <taxon>Rhodobacterales</taxon>
        <taxon>Paracoccaceae</taxon>
        <taxon>Paracoccus</taxon>
    </lineage>
</organism>
<dbReference type="AlphaFoldDB" id="A0A1V0GU17"/>
<gene>
    <name evidence="2" type="ORF">A6J80_13955</name>
</gene>
<keyword evidence="3" id="KW-1185">Reference proteome</keyword>
<sequence>MPNGRKYLWIAHMVQSARGRFGAPVKTFAVALGCDLTHAGRLIYARGMDLANPEAAAKIGPSCKVCERRACPQRANR</sequence>
<dbReference type="EMBL" id="CP020442">
    <property type="protein sequence ID" value="ARC37331.1"/>
    <property type="molecule type" value="Genomic_DNA"/>
</dbReference>
<evidence type="ECO:0000313" key="3">
    <source>
        <dbReference type="Proteomes" id="UP000191257"/>
    </source>
</evidence>
<dbReference type="Proteomes" id="UP000191257">
    <property type="component" value="Chromosome"/>
</dbReference>
<proteinExistence type="predicted"/>
<protein>
    <recommendedName>
        <fullName evidence="1">Short-chain fatty acyl coenzyme A regulators C-terminal domain-containing protein</fullName>
    </recommendedName>
</protein>
<feature type="domain" description="Short-chain fatty acyl coenzyme A regulators C-terminal" evidence="1">
    <location>
        <begin position="1"/>
        <end position="76"/>
    </location>
</feature>
<evidence type="ECO:0000259" key="1">
    <source>
        <dbReference type="Pfam" id="PF09856"/>
    </source>
</evidence>
<dbReference type="STRING" id="147645.A6J80_13955"/>
<reference evidence="2" key="1">
    <citation type="submission" date="2017-12" db="EMBL/GenBank/DDBJ databases">
        <title>FDA dAtabase for Regulatory Grade micrObial Sequences (FDA-ARGOS): Supporting development and validation of Infectious Disease Dx tests.</title>
        <authorList>
            <person name="Campos J."/>
            <person name="Goldberg B."/>
            <person name="Tallon L."/>
            <person name="Sadzewicz L."/>
            <person name="Sengamalay N."/>
            <person name="Ott S."/>
            <person name="Godinez A."/>
            <person name="Nagaraj S."/>
            <person name="Vyas G."/>
            <person name="Aluvathingal J."/>
            <person name="Nadendla S."/>
            <person name="Geyer C."/>
            <person name="Nandy P."/>
            <person name="Hobson J."/>
            <person name="Sichtig H."/>
        </authorList>
    </citation>
    <scope>NUCLEOTIDE SEQUENCE</scope>
    <source>
        <strain evidence="2">FDAARGOS_252</strain>
    </source>
</reference>
<evidence type="ECO:0000313" key="2">
    <source>
        <dbReference type="EMBL" id="ARC37331.1"/>
    </source>
</evidence>
<accession>A0A1V0GU17</accession>